<dbReference type="PANTHER" id="PTHR35010:SF2">
    <property type="entry name" value="BLL4672 PROTEIN"/>
    <property type="match status" value="1"/>
</dbReference>
<dbReference type="EMBL" id="JABFMT010000028">
    <property type="protein sequence ID" value="NUU03835.1"/>
    <property type="molecule type" value="Genomic_DNA"/>
</dbReference>
<dbReference type="InterPro" id="IPR001387">
    <property type="entry name" value="Cro/C1-type_HTH"/>
</dbReference>
<evidence type="ECO:0000313" key="3">
    <source>
        <dbReference type="Proteomes" id="UP000536746"/>
    </source>
</evidence>
<keyword evidence="3" id="KW-1185">Reference proteome</keyword>
<dbReference type="Gene3D" id="3.30.450.180">
    <property type="match status" value="1"/>
</dbReference>
<proteinExistence type="predicted"/>
<feature type="domain" description="HTH cro/C1-type" evidence="1">
    <location>
        <begin position="20"/>
        <end position="91"/>
    </location>
</feature>
<comment type="caution">
    <text evidence="2">The sequence shown here is derived from an EMBL/GenBank/DDBJ whole genome shotgun (WGS) entry which is preliminary data.</text>
</comment>
<evidence type="ECO:0000259" key="1">
    <source>
        <dbReference type="SMART" id="SM00530"/>
    </source>
</evidence>
<reference evidence="2 3" key="1">
    <citation type="journal article" date="2020" name="Front. Plant Sci.">
        <title>Isolation of Rhizosphere Bacteria That Improve Quality and Water Stress Tolerance in Greenhouse Ornamentals.</title>
        <authorList>
            <person name="Nordstedt N.P."/>
            <person name="Jones M.L."/>
        </authorList>
    </citation>
    <scope>NUCLEOTIDE SEQUENCE [LARGE SCALE GENOMIC DNA]</scope>
    <source>
        <strain evidence="2 3">C6C2</strain>
    </source>
</reference>
<name>A0ABX2M382_9BURK</name>
<dbReference type="InterPro" id="IPR010982">
    <property type="entry name" value="Lambda_DNA-bd_dom_sf"/>
</dbReference>
<dbReference type="PANTHER" id="PTHR35010">
    <property type="entry name" value="BLL4672 PROTEIN-RELATED"/>
    <property type="match status" value="1"/>
</dbReference>
<evidence type="ECO:0000313" key="2">
    <source>
        <dbReference type="EMBL" id="NUU03835.1"/>
    </source>
</evidence>
<protein>
    <submittedName>
        <fullName evidence="2">Helix-turn-helix domain-containing protein</fullName>
    </submittedName>
</protein>
<dbReference type="SMART" id="SM00530">
    <property type="entry name" value="HTH_XRE"/>
    <property type="match status" value="1"/>
</dbReference>
<dbReference type="Pfam" id="PF13560">
    <property type="entry name" value="HTH_31"/>
    <property type="match status" value="1"/>
</dbReference>
<sequence>MSTATAADQRQPHDNALGHYLRDRRQRIDPASLGLPAGRRRTPGLRREEVAQRAAVSATWYTWLEQGRGGAPSPEALERIAQALLLDQVERQHLFMLAQGRPPEVRYLADNEVSPRLQRVLDAFGTSPALVRSVTWDVLAWNRAACAVLADYPALAPHERNILRLIFSADRPCDEQPEWEAVARMVVSTFRADAVRAGASRHVQGLVDELCHSSPDFARLWREQEVSVYGEGSKCIQRPGVGMLHLEYSTFAVDGRPEQRLLVFTPMAPADTRGVLTLMAAYDAAHRH</sequence>
<organism evidence="2 3">
    <name type="scientific">Herbaspirillum robiniae</name>
    <dbReference type="NCBI Taxonomy" id="2014887"/>
    <lineage>
        <taxon>Bacteria</taxon>
        <taxon>Pseudomonadati</taxon>
        <taxon>Pseudomonadota</taxon>
        <taxon>Betaproteobacteria</taxon>
        <taxon>Burkholderiales</taxon>
        <taxon>Oxalobacteraceae</taxon>
        <taxon>Herbaspirillum</taxon>
    </lineage>
</organism>
<gene>
    <name evidence="2" type="ORF">HNO84_19665</name>
</gene>
<dbReference type="SUPFAM" id="SSF47413">
    <property type="entry name" value="lambda repressor-like DNA-binding domains"/>
    <property type="match status" value="1"/>
</dbReference>
<dbReference type="RefSeq" id="WP_079217467.1">
    <property type="nucleotide sequence ID" value="NZ_CP018845.1"/>
</dbReference>
<dbReference type="InterPro" id="IPR041413">
    <property type="entry name" value="MLTR_LBD"/>
</dbReference>
<dbReference type="CDD" id="cd00093">
    <property type="entry name" value="HTH_XRE"/>
    <property type="match status" value="1"/>
</dbReference>
<dbReference type="Gene3D" id="1.10.260.40">
    <property type="entry name" value="lambda repressor-like DNA-binding domains"/>
    <property type="match status" value="1"/>
</dbReference>
<dbReference type="Pfam" id="PF17765">
    <property type="entry name" value="MLTR_LBD"/>
    <property type="match status" value="1"/>
</dbReference>
<dbReference type="Proteomes" id="UP000536746">
    <property type="component" value="Unassembled WGS sequence"/>
</dbReference>
<accession>A0ABX2M382</accession>